<sequence length="371" mass="39783">MAKGAKQKGKVKQADEPKATRGSTRRARGAEQEGEEADTLAGGAYSTVLPVVTPPTPPPAMPGGDIHGRNLGAWGARGGSWEESTNTNSWLAQSQLINQPPLPRSPAPNPPNNADYGNMAEPRHSPSIVGGTFTQVRNSSGYESEEQHGHGWRRPTENQTATTNTAAPSALHSPALRNTSMPAPTSFADAEAAQAEIRKKKATSASEVAKRMESGNPAAKRDSGGWSKAHEAAANKLPPHATFTPQVQAHRPISTGKGTGPPSTVLPEETRAPPLYKYKTRPAWMQWGAGQRRNAQPQPQAQPQKQPKQRPPPKHKKANASWQHWGKMAPARPAPPSDESSEEDDWEEDEEESEEDQWGRGGHAGGGGDWG</sequence>
<feature type="compositionally biased region" description="Polar residues" evidence="1">
    <location>
        <begin position="82"/>
        <end position="97"/>
    </location>
</feature>
<evidence type="ECO:0000313" key="3">
    <source>
        <dbReference type="Proteomes" id="UP000290288"/>
    </source>
</evidence>
<protein>
    <submittedName>
        <fullName evidence="2">Uncharacterized protein</fullName>
    </submittedName>
</protein>
<reference evidence="2 3" key="1">
    <citation type="submission" date="2019-01" db="EMBL/GenBank/DDBJ databases">
        <title>Draft genome sequence of Psathyrella aberdarensis IHI B618.</title>
        <authorList>
            <person name="Buettner E."/>
            <person name="Kellner H."/>
        </authorList>
    </citation>
    <scope>NUCLEOTIDE SEQUENCE [LARGE SCALE GENOMIC DNA]</scope>
    <source>
        <strain evidence="2 3">IHI B618</strain>
    </source>
</reference>
<feature type="compositionally biased region" description="Acidic residues" evidence="1">
    <location>
        <begin position="339"/>
        <end position="356"/>
    </location>
</feature>
<dbReference type="Proteomes" id="UP000290288">
    <property type="component" value="Unassembled WGS sequence"/>
</dbReference>
<feature type="region of interest" description="Disordered" evidence="1">
    <location>
        <begin position="1"/>
        <end position="371"/>
    </location>
</feature>
<feature type="compositionally biased region" description="Basic residues" evidence="1">
    <location>
        <begin position="1"/>
        <end position="11"/>
    </location>
</feature>
<name>A0A4Q2DYY7_9AGAR</name>
<keyword evidence="3" id="KW-1185">Reference proteome</keyword>
<evidence type="ECO:0000256" key="1">
    <source>
        <dbReference type="SAM" id="MobiDB-lite"/>
    </source>
</evidence>
<dbReference type="STRING" id="2316362.A0A4Q2DYY7"/>
<feature type="non-terminal residue" evidence="2">
    <location>
        <position position="371"/>
    </location>
</feature>
<accession>A0A4Q2DYY7</accession>
<comment type="caution">
    <text evidence="2">The sequence shown here is derived from an EMBL/GenBank/DDBJ whole genome shotgun (WGS) entry which is preliminary data.</text>
</comment>
<gene>
    <name evidence="2" type="ORF">EST38_g645</name>
</gene>
<dbReference type="EMBL" id="SDEE01000008">
    <property type="protein sequence ID" value="RXW25171.1"/>
    <property type="molecule type" value="Genomic_DNA"/>
</dbReference>
<feature type="compositionally biased region" description="Pro residues" evidence="1">
    <location>
        <begin position="52"/>
        <end position="61"/>
    </location>
</feature>
<feature type="compositionally biased region" description="Gly residues" evidence="1">
    <location>
        <begin position="359"/>
        <end position="371"/>
    </location>
</feature>
<feature type="compositionally biased region" description="Basic residues" evidence="1">
    <location>
        <begin position="307"/>
        <end position="318"/>
    </location>
</feature>
<organism evidence="2 3">
    <name type="scientific">Candolleomyces aberdarensis</name>
    <dbReference type="NCBI Taxonomy" id="2316362"/>
    <lineage>
        <taxon>Eukaryota</taxon>
        <taxon>Fungi</taxon>
        <taxon>Dikarya</taxon>
        <taxon>Basidiomycota</taxon>
        <taxon>Agaricomycotina</taxon>
        <taxon>Agaricomycetes</taxon>
        <taxon>Agaricomycetidae</taxon>
        <taxon>Agaricales</taxon>
        <taxon>Agaricineae</taxon>
        <taxon>Psathyrellaceae</taxon>
        <taxon>Candolleomyces</taxon>
    </lineage>
</organism>
<feature type="compositionally biased region" description="Basic and acidic residues" evidence="1">
    <location>
        <begin position="208"/>
        <end position="233"/>
    </location>
</feature>
<feature type="compositionally biased region" description="Pro residues" evidence="1">
    <location>
        <begin position="100"/>
        <end position="111"/>
    </location>
</feature>
<proteinExistence type="predicted"/>
<dbReference type="AlphaFoldDB" id="A0A4Q2DYY7"/>
<dbReference type="OrthoDB" id="10648657at2759"/>
<evidence type="ECO:0000313" key="2">
    <source>
        <dbReference type="EMBL" id="RXW25171.1"/>
    </source>
</evidence>
<feature type="compositionally biased region" description="Polar residues" evidence="1">
    <location>
        <begin position="132"/>
        <end position="142"/>
    </location>
</feature>
<feature type="compositionally biased region" description="Low complexity" evidence="1">
    <location>
        <begin position="160"/>
        <end position="170"/>
    </location>
</feature>
<feature type="compositionally biased region" description="Low complexity" evidence="1">
    <location>
        <begin position="291"/>
        <end position="306"/>
    </location>
</feature>